<accession>A0A6M3MAI1</accession>
<dbReference type="EMBL" id="MT143797">
    <property type="protein sequence ID" value="QJB02633.1"/>
    <property type="molecule type" value="Genomic_DNA"/>
</dbReference>
<dbReference type="AlphaFoldDB" id="A0A6M3MAI1"/>
<protein>
    <submittedName>
        <fullName evidence="1">Uncharacterized protein</fullName>
    </submittedName>
</protein>
<gene>
    <name evidence="1" type="ORF">MM171B01126_0008</name>
</gene>
<sequence length="45" mass="5419">MEKKTLQEAGQDFHDAVVRVFMEIAYALWLDKLVVWLTKILERRK</sequence>
<proteinExistence type="predicted"/>
<evidence type="ECO:0000313" key="1">
    <source>
        <dbReference type="EMBL" id="QJB02633.1"/>
    </source>
</evidence>
<organism evidence="1">
    <name type="scientific">viral metagenome</name>
    <dbReference type="NCBI Taxonomy" id="1070528"/>
    <lineage>
        <taxon>unclassified sequences</taxon>
        <taxon>metagenomes</taxon>
        <taxon>organismal metagenomes</taxon>
    </lineage>
</organism>
<reference evidence="1" key="1">
    <citation type="submission" date="2020-03" db="EMBL/GenBank/DDBJ databases">
        <title>The deep terrestrial virosphere.</title>
        <authorList>
            <person name="Holmfeldt K."/>
            <person name="Nilsson E."/>
            <person name="Simone D."/>
            <person name="Lopez-Fernandez M."/>
            <person name="Wu X."/>
            <person name="de Brujin I."/>
            <person name="Lundin D."/>
            <person name="Andersson A."/>
            <person name="Bertilsson S."/>
            <person name="Dopson M."/>
        </authorList>
    </citation>
    <scope>NUCLEOTIDE SEQUENCE</scope>
    <source>
        <strain evidence="1">MM171B01126</strain>
    </source>
</reference>
<name>A0A6M3MAI1_9ZZZZ</name>